<dbReference type="SMART" id="SM00554">
    <property type="entry name" value="FAS1"/>
    <property type="match status" value="1"/>
</dbReference>
<dbReference type="PANTHER" id="PTHR10900:SF77">
    <property type="entry name" value="FI19380P1"/>
    <property type="match status" value="1"/>
</dbReference>
<reference evidence="5" key="1">
    <citation type="journal article" date="2011" name="Proc. Natl. Acad. Sci. U.S.A.">
        <title>Genomic insights into the physiology and ecology of the marine filamentous cyanobacterium Lyngbya majuscula.</title>
        <authorList>
            <person name="Jones A.C."/>
            <person name="Monroe E.A."/>
            <person name="Podell S."/>
            <person name="Hess W.R."/>
            <person name="Klages S."/>
            <person name="Esquenazi E."/>
            <person name="Niessen S."/>
            <person name="Hoover H."/>
            <person name="Rothmann M."/>
            <person name="Lasken R.S."/>
            <person name="Yates J.R.III."/>
            <person name="Reinhardt R."/>
            <person name="Kube M."/>
            <person name="Burkart M.D."/>
            <person name="Allen E.E."/>
            <person name="Dorrestein P.C."/>
            <person name="Gerwick W.H."/>
            <person name="Gerwick L."/>
        </authorList>
    </citation>
    <scope>NUCLEOTIDE SEQUENCE [LARGE SCALE GENOMIC DNA]</scope>
    <source>
        <strain evidence="5">3L</strain>
    </source>
</reference>
<dbReference type="OrthoDB" id="9800666at2"/>
<dbReference type="GO" id="GO:0005615">
    <property type="term" value="C:extracellular space"/>
    <property type="evidence" value="ECO:0007669"/>
    <property type="project" value="TreeGrafter"/>
</dbReference>
<feature type="compositionally biased region" description="Polar residues" evidence="1">
    <location>
        <begin position="227"/>
        <end position="239"/>
    </location>
</feature>
<keyword evidence="5" id="KW-1185">Reference proteome</keyword>
<evidence type="ECO:0000256" key="1">
    <source>
        <dbReference type="SAM" id="MobiDB-lite"/>
    </source>
</evidence>
<feature type="domain" description="FAS1" evidence="3">
    <location>
        <begin position="73"/>
        <end position="205"/>
    </location>
</feature>
<evidence type="ECO:0000256" key="2">
    <source>
        <dbReference type="SAM" id="SignalP"/>
    </source>
</evidence>
<dbReference type="PANTHER" id="PTHR10900">
    <property type="entry name" value="PERIOSTIN-RELATED"/>
    <property type="match status" value="1"/>
</dbReference>
<dbReference type="HOGENOM" id="CLU_031281_4_0_3"/>
<evidence type="ECO:0000313" key="4">
    <source>
        <dbReference type="EMBL" id="EGJ34169.1"/>
    </source>
</evidence>
<evidence type="ECO:0000313" key="5">
    <source>
        <dbReference type="Proteomes" id="UP000003959"/>
    </source>
</evidence>
<evidence type="ECO:0000259" key="3">
    <source>
        <dbReference type="PROSITE" id="PS50213"/>
    </source>
</evidence>
<feature type="signal peptide" evidence="2">
    <location>
        <begin position="1"/>
        <end position="24"/>
    </location>
</feature>
<gene>
    <name evidence="4" type="ORF">LYNGBM3L_23830</name>
</gene>
<dbReference type="EMBL" id="GL890840">
    <property type="protein sequence ID" value="EGJ34169.1"/>
    <property type="molecule type" value="Genomic_DNA"/>
</dbReference>
<dbReference type="Proteomes" id="UP000003959">
    <property type="component" value="Unassembled WGS sequence"/>
</dbReference>
<name>F4XNB0_9CYAN</name>
<keyword evidence="2" id="KW-0732">Signal</keyword>
<dbReference type="Gene3D" id="2.30.180.10">
    <property type="entry name" value="FAS1 domain"/>
    <property type="match status" value="1"/>
</dbReference>
<dbReference type="InterPro" id="IPR000782">
    <property type="entry name" value="FAS1_domain"/>
</dbReference>
<dbReference type="Pfam" id="PF02469">
    <property type="entry name" value="Fasciclin"/>
    <property type="match status" value="1"/>
</dbReference>
<dbReference type="SUPFAM" id="SSF82153">
    <property type="entry name" value="FAS1 domain"/>
    <property type="match status" value="1"/>
</dbReference>
<dbReference type="FunFam" id="2.30.180.10:FF:000019">
    <property type="entry name" value="Cell surface lipoprotein"/>
    <property type="match status" value="1"/>
</dbReference>
<protein>
    <submittedName>
        <fullName evidence="4">Fasciclin domain protein</fullName>
    </submittedName>
</protein>
<feature type="chain" id="PRO_5003323796" evidence="2">
    <location>
        <begin position="25"/>
        <end position="239"/>
    </location>
</feature>
<accession>F4XNB0</accession>
<sequence>MKTRIKLLTGILGLSALISFPAIAQEKTENSVKDAVNGATESMVESAPDSLSKPLQEGEKVEMPATTEAESTASNLVEQAASNDQFQTLVKAIEAAGLTETLAGEGPYTVFAPTDDAFAALPANTLDSLLQPENKEVLVKLLEYHVVSGAVPSSQIQSGEIITMAGKSVAVHVGEDGNVTVNNAQVTQADIEASNGIIHVVNHVILPSRSHAQSEPAPTGVMPNSDGELNSPRSSAPAE</sequence>
<dbReference type="AlphaFoldDB" id="F4XNB0"/>
<dbReference type="InterPro" id="IPR050904">
    <property type="entry name" value="Adhesion/Biosynth-related"/>
</dbReference>
<proteinExistence type="predicted"/>
<feature type="region of interest" description="Disordered" evidence="1">
    <location>
        <begin position="40"/>
        <end position="68"/>
    </location>
</feature>
<dbReference type="InterPro" id="IPR036378">
    <property type="entry name" value="FAS1_dom_sf"/>
</dbReference>
<dbReference type="eggNOG" id="COG2335">
    <property type="taxonomic scope" value="Bacteria"/>
</dbReference>
<feature type="region of interest" description="Disordered" evidence="1">
    <location>
        <begin position="210"/>
        <end position="239"/>
    </location>
</feature>
<organism evidence="4 5">
    <name type="scientific">Moorena producens 3L</name>
    <dbReference type="NCBI Taxonomy" id="489825"/>
    <lineage>
        <taxon>Bacteria</taxon>
        <taxon>Bacillati</taxon>
        <taxon>Cyanobacteriota</taxon>
        <taxon>Cyanophyceae</taxon>
        <taxon>Coleofasciculales</taxon>
        <taxon>Coleofasciculaceae</taxon>
        <taxon>Moorena</taxon>
    </lineage>
</organism>
<dbReference type="RefSeq" id="WP_008181327.1">
    <property type="nucleotide sequence ID" value="NZ_GL890840.1"/>
</dbReference>
<dbReference type="PROSITE" id="PS50213">
    <property type="entry name" value="FAS1"/>
    <property type="match status" value="1"/>
</dbReference>